<evidence type="ECO:0000313" key="2">
    <source>
        <dbReference type="Proteomes" id="UP001499987"/>
    </source>
</evidence>
<gene>
    <name evidence="1" type="ORF">GCM10009663_28570</name>
</gene>
<evidence type="ECO:0008006" key="3">
    <source>
        <dbReference type="Google" id="ProtNLM"/>
    </source>
</evidence>
<organism evidence="1 2">
    <name type="scientific">Kitasatospora arboriphila</name>
    <dbReference type="NCBI Taxonomy" id="258052"/>
    <lineage>
        <taxon>Bacteria</taxon>
        <taxon>Bacillati</taxon>
        <taxon>Actinomycetota</taxon>
        <taxon>Actinomycetes</taxon>
        <taxon>Kitasatosporales</taxon>
        <taxon>Streptomycetaceae</taxon>
        <taxon>Kitasatospora</taxon>
    </lineage>
</organism>
<proteinExistence type="predicted"/>
<accession>A0ABP4E0C5</accession>
<dbReference type="RefSeq" id="WP_344623960.1">
    <property type="nucleotide sequence ID" value="NZ_BAAALD010000022.1"/>
</dbReference>
<reference evidence="2" key="1">
    <citation type="journal article" date="2019" name="Int. J. Syst. Evol. Microbiol.">
        <title>The Global Catalogue of Microorganisms (GCM) 10K type strain sequencing project: providing services to taxonomists for standard genome sequencing and annotation.</title>
        <authorList>
            <consortium name="The Broad Institute Genomics Platform"/>
            <consortium name="The Broad Institute Genome Sequencing Center for Infectious Disease"/>
            <person name="Wu L."/>
            <person name="Ma J."/>
        </authorList>
    </citation>
    <scope>NUCLEOTIDE SEQUENCE [LARGE SCALE GENOMIC DNA]</scope>
    <source>
        <strain evidence="2">JCM 13002</strain>
    </source>
</reference>
<keyword evidence="2" id="KW-1185">Reference proteome</keyword>
<comment type="caution">
    <text evidence="1">The sequence shown here is derived from an EMBL/GenBank/DDBJ whole genome shotgun (WGS) entry which is preliminary data.</text>
</comment>
<dbReference type="EMBL" id="BAAALD010000022">
    <property type="protein sequence ID" value="GAA1083492.1"/>
    <property type="molecule type" value="Genomic_DNA"/>
</dbReference>
<sequence>MPIIGRRRGPAARLAPELDDAELGRVLAHVTAPQVHGRLELSAVLVEQVLRDAGTDWDRRTLRLSVLSAAASPALAQVWRRQRPRDADPLVFDVWVALAQARRDGRPGDHHGLVRRCHDAARARPEDPGPWLALLGVLRLLRRPAEEVHPVCREIGARDPWNRTAHLEMLGYLSPAECGSHAQELEFVDAVRAAAPAGSPVAGLELALLLGRYRAGVDAGGVAALGARRRWARADAEAALDRARYWTGPGGLRHAAAVADLNVLAYALVRANRLREAAGVFAAVGPTVTAWPWSLDGDPLRRFTYWRHQALAAR</sequence>
<dbReference type="Proteomes" id="UP001499987">
    <property type="component" value="Unassembled WGS sequence"/>
</dbReference>
<protein>
    <recommendedName>
        <fullName evidence="3">DUF4034 domain-containing protein</fullName>
    </recommendedName>
</protein>
<name>A0ABP4E0C5_9ACTN</name>
<evidence type="ECO:0000313" key="1">
    <source>
        <dbReference type="EMBL" id="GAA1083492.1"/>
    </source>
</evidence>